<evidence type="ECO:0000313" key="2">
    <source>
        <dbReference type="EMBL" id="TGO80929.1"/>
    </source>
</evidence>
<sequence length="112" mass="12458">MSRVLLSLCVLTQKIIRMLEKIRELRGKILDKDDLIHDLLTRAQWAERRVAGLVAQVAEKDAEIAEKNIKIAENEAEIAALKAELAAVGAGEQANLGEGGAKRDHKRKRTHQ</sequence>
<keyword evidence="1" id="KW-0175">Coiled coil</keyword>
<reference evidence="2 3" key="1">
    <citation type="submission" date="2017-12" db="EMBL/GenBank/DDBJ databases">
        <title>Comparative genomics of Botrytis spp.</title>
        <authorList>
            <person name="Valero-Jimenez C.A."/>
            <person name="Tapia P."/>
            <person name="Veloso J."/>
            <person name="Silva-Moreno E."/>
            <person name="Staats M."/>
            <person name="Valdes J.H."/>
            <person name="Van Kan J.A.L."/>
        </authorList>
    </citation>
    <scope>NUCLEOTIDE SEQUENCE [LARGE SCALE GENOMIC DNA]</scope>
    <source>
        <strain evidence="2 3">MUCL3349</strain>
    </source>
</reference>
<evidence type="ECO:0000313" key="3">
    <source>
        <dbReference type="Proteomes" id="UP000297280"/>
    </source>
</evidence>
<evidence type="ECO:0000256" key="1">
    <source>
        <dbReference type="SAM" id="Coils"/>
    </source>
</evidence>
<accession>A0A4Z1K4A1</accession>
<gene>
    <name evidence="2" type="ORF">BPOR_1513g00010</name>
</gene>
<dbReference type="AlphaFoldDB" id="A0A4Z1K4A1"/>
<dbReference type="Proteomes" id="UP000297280">
    <property type="component" value="Unassembled WGS sequence"/>
</dbReference>
<keyword evidence="3" id="KW-1185">Reference proteome</keyword>
<comment type="caution">
    <text evidence="2">The sequence shown here is derived from an EMBL/GenBank/DDBJ whole genome shotgun (WGS) entry which is preliminary data.</text>
</comment>
<proteinExistence type="predicted"/>
<feature type="coiled-coil region" evidence="1">
    <location>
        <begin position="55"/>
        <end position="84"/>
    </location>
</feature>
<name>A0A4Z1K4A1_9HELO</name>
<organism evidence="2 3">
    <name type="scientific">Botrytis porri</name>
    <dbReference type="NCBI Taxonomy" id="87229"/>
    <lineage>
        <taxon>Eukaryota</taxon>
        <taxon>Fungi</taxon>
        <taxon>Dikarya</taxon>
        <taxon>Ascomycota</taxon>
        <taxon>Pezizomycotina</taxon>
        <taxon>Leotiomycetes</taxon>
        <taxon>Helotiales</taxon>
        <taxon>Sclerotiniaceae</taxon>
        <taxon>Botrytis</taxon>
    </lineage>
</organism>
<dbReference type="EMBL" id="PQXO01001503">
    <property type="protein sequence ID" value="TGO80929.1"/>
    <property type="molecule type" value="Genomic_DNA"/>
</dbReference>
<protein>
    <submittedName>
        <fullName evidence="2">Uncharacterized protein</fullName>
    </submittedName>
</protein>